<dbReference type="SUPFAM" id="SSF52058">
    <property type="entry name" value="L domain-like"/>
    <property type="match status" value="1"/>
</dbReference>
<sequence length="555" mass="64203">MSENIHLSLLSRYYGLKKDENGEHRSVVLTSSKAVEKFQIAHDEDGPTTGHLISTEETNDNENSEDEPEKINQEIEDFVLPKSPHILNVEDLELEINAAEPESTSPEVDIVVDLEEEKKVPVSKPLPRLEDTLARALSRIIELPLSAGMVRLAGNNPVCPATKAKKLWRQKTIQSRENLLAPPNLLSKFNGTYLDLNNFGIPIFPLNILPQITSLQILYLDNNNLTELPEELFIILKHLKWLDIRNNQLWNIPTTIKGHACLETLLIQGNNIERLPCELGLVPNLTNLQTANNPIVFPPKEILDLDCASIVNFLRTEWNKENPNQRIELRTISNEKLVTKKPSTIICYQPTVKKLKEKKLKYSQSDSPKTSVRAKQWNYKPSDRCPSNRSRHISLQKVLWMEEAKKILSQQSKFLQKSIDKKVLNHWRYQKRFKRPRKESKYSLEAPFSLDVDKPKVQSQNKKTSDFIYLDDCHFNEEFEKMVDLFKNLTKEDSSDNMTPRTEQKHLQSKMKKIRNLQSKLENIKFYNDSVHAELDKNKDKDDCKKHIRPPSIII</sequence>
<proteinExistence type="predicted"/>
<organism evidence="4 5">
    <name type="scientific">Trichogramma kaykai</name>
    <dbReference type="NCBI Taxonomy" id="54128"/>
    <lineage>
        <taxon>Eukaryota</taxon>
        <taxon>Metazoa</taxon>
        <taxon>Ecdysozoa</taxon>
        <taxon>Arthropoda</taxon>
        <taxon>Hexapoda</taxon>
        <taxon>Insecta</taxon>
        <taxon>Pterygota</taxon>
        <taxon>Neoptera</taxon>
        <taxon>Endopterygota</taxon>
        <taxon>Hymenoptera</taxon>
        <taxon>Apocrita</taxon>
        <taxon>Proctotrupomorpha</taxon>
        <taxon>Chalcidoidea</taxon>
        <taxon>Trichogrammatidae</taxon>
        <taxon>Trichogramma</taxon>
    </lineage>
</organism>
<dbReference type="AlphaFoldDB" id="A0ABD2WCM2"/>
<reference evidence="4 5" key="1">
    <citation type="journal article" date="2024" name="bioRxiv">
        <title>A reference genome for Trichogramma kaykai: A tiny desert-dwelling parasitoid wasp with competing sex-ratio distorters.</title>
        <authorList>
            <person name="Culotta J."/>
            <person name="Lindsey A.R."/>
        </authorList>
    </citation>
    <scope>NUCLEOTIDE SEQUENCE [LARGE SCALE GENOMIC DNA]</scope>
    <source>
        <strain evidence="4 5">KSX58</strain>
    </source>
</reference>
<name>A0ABD2WCM2_9HYME</name>
<feature type="compositionally biased region" description="Acidic residues" evidence="3">
    <location>
        <begin position="57"/>
        <end position="68"/>
    </location>
</feature>
<gene>
    <name evidence="4" type="ORF">TKK_015021</name>
</gene>
<keyword evidence="2" id="KW-0677">Repeat</keyword>
<dbReference type="SMART" id="SM00369">
    <property type="entry name" value="LRR_TYP"/>
    <property type="match status" value="2"/>
</dbReference>
<dbReference type="SMART" id="SM00364">
    <property type="entry name" value="LRR_BAC"/>
    <property type="match status" value="2"/>
</dbReference>
<evidence type="ECO:0008006" key="6">
    <source>
        <dbReference type="Google" id="ProtNLM"/>
    </source>
</evidence>
<keyword evidence="5" id="KW-1185">Reference proteome</keyword>
<dbReference type="Proteomes" id="UP001627154">
    <property type="component" value="Unassembled WGS sequence"/>
</dbReference>
<evidence type="ECO:0000313" key="5">
    <source>
        <dbReference type="Proteomes" id="UP001627154"/>
    </source>
</evidence>
<dbReference type="Pfam" id="PF13855">
    <property type="entry name" value="LRR_8"/>
    <property type="match status" value="1"/>
</dbReference>
<keyword evidence="1" id="KW-0433">Leucine-rich repeat</keyword>
<dbReference type="InterPro" id="IPR032675">
    <property type="entry name" value="LRR_dom_sf"/>
</dbReference>
<dbReference type="InterPro" id="IPR050216">
    <property type="entry name" value="LRR_domain-containing"/>
</dbReference>
<dbReference type="PROSITE" id="PS51450">
    <property type="entry name" value="LRR"/>
    <property type="match status" value="1"/>
</dbReference>
<evidence type="ECO:0000256" key="2">
    <source>
        <dbReference type="ARBA" id="ARBA00022737"/>
    </source>
</evidence>
<accession>A0ABD2WCM2</accession>
<dbReference type="PANTHER" id="PTHR48051">
    <property type="match status" value="1"/>
</dbReference>
<protein>
    <recommendedName>
        <fullName evidence="6">Leucine-rich repeat-containing protein 27</fullName>
    </recommendedName>
</protein>
<dbReference type="Gene3D" id="3.80.10.10">
    <property type="entry name" value="Ribonuclease Inhibitor"/>
    <property type="match status" value="1"/>
</dbReference>
<dbReference type="EMBL" id="JBJJXI010000121">
    <property type="protein sequence ID" value="KAL3390222.1"/>
    <property type="molecule type" value="Genomic_DNA"/>
</dbReference>
<evidence type="ECO:0000313" key="4">
    <source>
        <dbReference type="EMBL" id="KAL3390222.1"/>
    </source>
</evidence>
<dbReference type="PANTHER" id="PTHR48051:SF54">
    <property type="entry name" value="LEUCINE-RICH REPEAT-CONTAINING PROTEIN"/>
    <property type="match status" value="1"/>
</dbReference>
<comment type="caution">
    <text evidence="4">The sequence shown here is derived from an EMBL/GenBank/DDBJ whole genome shotgun (WGS) entry which is preliminary data.</text>
</comment>
<evidence type="ECO:0000256" key="3">
    <source>
        <dbReference type="SAM" id="MobiDB-lite"/>
    </source>
</evidence>
<dbReference type="InterPro" id="IPR001611">
    <property type="entry name" value="Leu-rich_rpt"/>
</dbReference>
<evidence type="ECO:0000256" key="1">
    <source>
        <dbReference type="ARBA" id="ARBA00022614"/>
    </source>
</evidence>
<feature type="region of interest" description="Disordered" evidence="3">
    <location>
        <begin position="41"/>
        <end position="70"/>
    </location>
</feature>
<dbReference type="InterPro" id="IPR003591">
    <property type="entry name" value="Leu-rich_rpt_typical-subtyp"/>
</dbReference>